<dbReference type="EMBL" id="CAWYQH010000110">
    <property type="protein sequence ID" value="CAK8689888.1"/>
    <property type="molecule type" value="Genomic_DNA"/>
</dbReference>
<sequence length="100" mass="11379">MCFVVIFSAWIPVFPFIVKRNDMLSTLSRATDLSLYFVSPTKSWRGSCWPGLTLSSTHGSHSNRLDSDGDDQLYSRLKLTDNMEDCFKRRQKGCGPHGFL</sequence>
<name>A0ABP0GDN7_CLALP</name>
<accession>A0ABP0GDN7</accession>
<gene>
    <name evidence="1" type="ORF">CVLEPA_LOCUS22543</name>
</gene>
<reference evidence="1 2" key="1">
    <citation type="submission" date="2024-02" db="EMBL/GenBank/DDBJ databases">
        <authorList>
            <person name="Daric V."/>
            <person name="Darras S."/>
        </authorList>
    </citation>
    <scope>NUCLEOTIDE SEQUENCE [LARGE SCALE GENOMIC DNA]</scope>
</reference>
<organism evidence="1 2">
    <name type="scientific">Clavelina lepadiformis</name>
    <name type="common">Light-bulb sea squirt</name>
    <name type="synonym">Ascidia lepadiformis</name>
    <dbReference type="NCBI Taxonomy" id="159417"/>
    <lineage>
        <taxon>Eukaryota</taxon>
        <taxon>Metazoa</taxon>
        <taxon>Chordata</taxon>
        <taxon>Tunicata</taxon>
        <taxon>Ascidiacea</taxon>
        <taxon>Aplousobranchia</taxon>
        <taxon>Clavelinidae</taxon>
        <taxon>Clavelina</taxon>
    </lineage>
</organism>
<proteinExistence type="predicted"/>
<protein>
    <submittedName>
        <fullName evidence="1">Uncharacterized protein</fullName>
    </submittedName>
</protein>
<evidence type="ECO:0000313" key="2">
    <source>
        <dbReference type="Proteomes" id="UP001642483"/>
    </source>
</evidence>
<evidence type="ECO:0000313" key="1">
    <source>
        <dbReference type="EMBL" id="CAK8689888.1"/>
    </source>
</evidence>
<dbReference type="Proteomes" id="UP001642483">
    <property type="component" value="Unassembled WGS sequence"/>
</dbReference>
<comment type="caution">
    <text evidence="1">The sequence shown here is derived from an EMBL/GenBank/DDBJ whole genome shotgun (WGS) entry which is preliminary data.</text>
</comment>
<keyword evidence="2" id="KW-1185">Reference proteome</keyword>